<evidence type="ECO:0000256" key="2">
    <source>
        <dbReference type="ARBA" id="ARBA00004123"/>
    </source>
</evidence>
<evidence type="ECO:0000256" key="5">
    <source>
        <dbReference type="ARBA" id="ARBA00023242"/>
    </source>
</evidence>
<proteinExistence type="inferred from homology"/>
<dbReference type="EMBL" id="KI925459">
    <property type="protein sequence ID" value="ETW80984.1"/>
    <property type="molecule type" value="Genomic_DNA"/>
</dbReference>
<dbReference type="AlphaFoldDB" id="W4K5F7"/>
<reference evidence="8 9" key="1">
    <citation type="journal article" date="2012" name="New Phytol.">
        <title>Insight into trade-off between wood decay and parasitism from the genome of a fungal forest pathogen.</title>
        <authorList>
            <person name="Olson A."/>
            <person name="Aerts A."/>
            <person name="Asiegbu F."/>
            <person name="Belbahri L."/>
            <person name="Bouzid O."/>
            <person name="Broberg A."/>
            <person name="Canback B."/>
            <person name="Coutinho P.M."/>
            <person name="Cullen D."/>
            <person name="Dalman K."/>
            <person name="Deflorio G."/>
            <person name="van Diepen L.T."/>
            <person name="Dunand C."/>
            <person name="Duplessis S."/>
            <person name="Durling M."/>
            <person name="Gonthier P."/>
            <person name="Grimwood J."/>
            <person name="Fossdal C.G."/>
            <person name="Hansson D."/>
            <person name="Henrissat B."/>
            <person name="Hietala A."/>
            <person name="Himmelstrand K."/>
            <person name="Hoffmeister D."/>
            <person name="Hogberg N."/>
            <person name="James T.Y."/>
            <person name="Karlsson M."/>
            <person name="Kohler A."/>
            <person name="Kues U."/>
            <person name="Lee Y.H."/>
            <person name="Lin Y.C."/>
            <person name="Lind M."/>
            <person name="Lindquist E."/>
            <person name="Lombard V."/>
            <person name="Lucas S."/>
            <person name="Lunden K."/>
            <person name="Morin E."/>
            <person name="Murat C."/>
            <person name="Park J."/>
            <person name="Raffaello T."/>
            <person name="Rouze P."/>
            <person name="Salamov A."/>
            <person name="Schmutz J."/>
            <person name="Solheim H."/>
            <person name="Stahlberg J."/>
            <person name="Velez H."/>
            <person name="de Vries R.P."/>
            <person name="Wiebenga A."/>
            <person name="Woodward S."/>
            <person name="Yakovlev I."/>
            <person name="Garbelotto M."/>
            <person name="Martin F."/>
            <person name="Grigoriev I.V."/>
            <person name="Stenlid J."/>
        </authorList>
    </citation>
    <scope>NUCLEOTIDE SEQUENCE [LARGE SCALE GENOMIC DNA]</scope>
    <source>
        <strain evidence="8 9">TC 32-1</strain>
    </source>
</reference>
<feature type="region of interest" description="Disordered" evidence="6">
    <location>
        <begin position="1"/>
        <end position="124"/>
    </location>
</feature>
<dbReference type="Proteomes" id="UP000030671">
    <property type="component" value="Unassembled WGS sequence"/>
</dbReference>
<evidence type="ECO:0000256" key="6">
    <source>
        <dbReference type="SAM" id="MobiDB-lite"/>
    </source>
</evidence>
<dbReference type="HOGENOM" id="CLU_130004_0_1_1"/>
<feature type="compositionally biased region" description="Basic and acidic residues" evidence="6">
    <location>
        <begin position="114"/>
        <end position="124"/>
    </location>
</feature>
<feature type="compositionally biased region" description="Basic and acidic residues" evidence="6">
    <location>
        <begin position="94"/>
        <end position="104"/>
    </location>
</feature>
<keyword evidence="4" id="KW-0143">Chaperone</keyword>
<protein>
    <recommendedName>
        <fullName evidence="7">Histone chaperone domain-containing protein</fullName>
    </recommendedName>
</protein>
<keyword evidence="5" id="KW-0539">Nucleus</keyword>
<evidence type="ECO:0000256" key="1">
    <source>
        <dbReference type="ARBA" id="ARBA00002212"/>
    </source>
</evidence>
<dbReference type="eggNOG" id="ENOG502SCUM">
    <property type="taxonomic scope" value="Eukaryota"/>
</dbReference>
<evidence type="ECO:0000313" key="8">
    <source>
        <dbReference type="EMBL" id="ETW80984.1"/>
    </source>
</evidence>
<name>W4K5F7_HETIT</name>
<dbReference type="RefSeq" id="XP_009547669.1">
    <property type="nucleotide sequence ID" value="XM_009549374.1"/>
</dbReference>
<dbReference type="Pfam" id="PF09649">
    <property type="entry name" value="CHZ"/>
    <property type="match status" value="1"/>
</dbReference>
<comment type="subcellular location">
    <subcellularLocation>
        <location evidence="2">Nucleus</location>
    </subcellularLocation>
</comment>
<comment type="similarity">
    <text evidence="3">Belongs to the CHZ1 family.</text>
</comment>
<dbReference type="OrthoDB" id="3364766at2759"/>
<comment type="function">
    <text evidence="1">Forms a chaperone-bound H2A.Z-H2B complex that acts as a source for SWR1 complex-dependent H2A to H2A.Z histone replacement in chromatin.</text>
</comment>
<sequence length="124" mass="13448">MSTNATTPSHTASTTAPATDASPANGSANKGKGKVAPADESMEEDEDEEEEEEEEEEEDDIEEDDDLHEIDPSAILAPGTRRTRGVKVDYSSEEALRKAGLKPEAEDDENEDSFVVHDDDMHAD</sequence>
<feature type="compositionally biased region" description="Low complexity" evidence="6">
    <location>
        <begin position="1"/>
        <end position="24"/>
    </location>
</feature>
<keyword evidence="9" id="KW-1185">Reference proteome</keyword>
<dbReference type="GeneID" id="20668233"/>
<accession>W4K5F7</accession>
<dbReference type="GO" id="GO:0005634">
    <property type="term" value="C:nucleus"/>
    <property type="evidence" value="ECO:0007669"/>
    <property type="project" value="UniProtKB-SubCell"/>
</dbReference>
<evidence type="ECO:0000259" key="7">
    <source>
        <dbReference type="Pfam" id="PF09649"/>
    </source>
</evidence>
<organism evidence="8 9">
    <name type="scientific">Heterobasidion irregulare (strain TC 32-1)</name>
    <dbReference type="NCBI Taxonomy" id="747525"/>
    <lineage>
        <taxon>Eukaryota</taxon>
        <taxon>Fungi</taxon>
        <taxon>Dikarya</taxon>
        <taxon>Basidiomycota</taxon>
        <taxon>Agaricomycotina</taxon>
        <taxon>Agaricomycetes</taxon>
        <taxon>Russulales</taxon>
        <taxon>Bondarzewiaceae</taxon>
        <taxon>Heterobasidion</taxon>
        <taxon>Heterobasidion annosum species complex</taxon>
    </lineage>
</organism>
<evidence type="ECO:0000256" key="4">
    <source>
        <dbReference type="ARBA" id="ARBA00023186"/>
    </source>
</evidence>
<evidence type="ECO:0000256" key="3">
    <source>
        <dbReference type="ARBA" id="ARBA00008057"/>
    </source>
</evidence>
<gene>
    <name evidence="8" type="ORF">HETIRDRAFT_169729</name>
</gene>
<feature type="compositionally biased region" description="Acidic residues" evidence="6">
    <location>
        <begin position="40"/>
        <end position="68"/>
    </location>
</feature>
<evidence type="ECO:0000313" key="9">
    <source>
        <dbReference type="Proteomes" id="UP000030671"/>
    </source>
</evidence>
<dbReference type="STRING" id="747525.W4K5F7"/>
<dbReference type="InterPro" id="IPR019098">
    <property type="entry name" value="Histone_chaperone_domain_CHZ"/>
</dbReference>
<feature type="domain" description="Histone chaperone" evidence="7">
    <location>
        <begin position="62"/>
        <end position="95"/>
    </location>
</feature>
<dbReference type="KEGG" id="hir:HETIRDRAFT_169729"/>
<dbReference type="InParanoid" id="W4K5F7"/>